<protein>
    <submittedName>
        <fullName evidence="3">TrkA family potassium uptake protein</fullName>
    </submittedName>
</protein>
<feature type="domain" description="RCK N-terminal" evidence="1">
    <location>
        <begin position="1"/>
        <end position="118"/>
    </location>
</feature>
<dbReference type="PROSITE" id="PS51202">
    <property type="entry name" value="RCK_C"/>
    <property type="match status" value="1"/>
</dbReference>
<dbReference type="EMBL" id="DXHS01000007">
    <property type="protein sequence ID" value="HIW01767.1"/>
    <property type="molecule type" value="Genomic_DNA"/>
</dbReference>
<dbReference type="PROSITE" id="PS51201">
    <property type="entry name" value="RCK_N"/>
    <property type="match status" value="1"/>
</dbReference>
<dbReference type="SUPFAM" id="SSF51735">
    <property type="entry name" value="NAD(P)-binding Rossmann-fold domains"/>
    <property type="match status" value="1"/>
</dbReference>
<dbReference type="AlphaFoldDB" id="A0A9D1PXU6"/>
<reference evidence="3" key="1">
    <citation type="journal article" date="2021" name="PeerJ">
        <title>Extensive microbial diversity within the chicken gut microbiome revealed by metagenomics and culture.</title>
        <authorList>
            <person name="Gilroy R."/>
            <person name="Ravi A."/>
            <person name="Getino M."/>
            <person name="Pursley I."/>
            <person name="Horton D.L."/>
            <person name="Alikhan N.F."/>
            <person name="Baker D."/>
            <person name="Gharbi K."/>
            <person name="Hall N."/>
            <person name="Watson M."/>
            <person name="Adriaenssens E.M."/>
            <person name="Foster-Nyarko E."/>
            <person name="Jarju S."/>
            <person name="Secka A."/>
            <person name="Antonio M."/>
            <person name="Oren A."/>
            <person name="Chaudhuri R.R."/>
            <person name="La Ragione R."/>
            <person name="Hildebrand F."/>
            <person name="Pallen M.J."/>
        </authorList>
    </citation>
    <scope>NUCLEOTIDE SEQUENCE</scope>
    <source>
        <strain evidence="3">12435</strain>
    </source>
</reference>
<dbReference type="InterPro" id="IPR036291">
    <property type="entry name" value="NAD(P)-bd_dom_sf"/>
</dbReference>
<dbReference type="InterPro" id="IPR006037">
    <property type="entry name" value="RCK_C"/>
</dbReference>
<dbReference type="Gene3D" id="3.30.70.1450">
    <property type="entry name" value="Regulator of K+ conductance, C-terminal domain"/>
    <property type="match status" value="1"/>
</dbReference>
<dbReference type="Gene3D" id="3.40.50.720">
    <property type="entry name" value="NAD(P)-binding Rossmann-like Domain"/>
    <property type="match status" value="1"/>
</dbReference>
<dbReference type="Proteomes" id="UP000823990">
    <property type="component" value="Unassembled WGS sequence"/>
</dbReference>
<dbReference type="PANTHER" id="PTHR43833:SF7">
    <property type="entry name" value="KTR SYSTEM POTASSIUM UPTAKE PROTEIN C"/>
    <property type="match status" value="1"/>
</dbReference>
<dbReference type="Pfam" id="PF02254">
    <property type="entry name" value="TrkA_N"/>
    <property type="match status" value="1"/>
</dbReference>
<proteinExistence type="predicted"/>
<evidence type="ECO:0000259" key="2">
    <source>
        <dbReference type="PROSITE" id="PS51202"/>
    </source>
</evidence>
<dbReference type="InterPro" id="IPR036721">
    <property type="entry name" value="RCK_C_sf"/>
</dbReference>
<dbReference type="GO" id="GO:0006813">
    <property type="term" value="P:potassium ion transport"/>
    <property type="evidence" value="ECO:0007669"/>
    <property type="project" value="InterPro"/>
</dbReference>
<evidence type="ECO:0000313" key="4">
    <source>
        <dbReference type="Proteomes" id="UP000823990"/>
    </source>
</evidence>
<reference evidence="3" key="2">
    <citation type="submission" date="2021-04" db="EMBL/GenBank/DDBJ databases">
        <authorList>
            <person name="Gilroy R."/>
        </authorList>
    </citation>
    <scope>NUCLEOTIDE SEQUENCE</scope>
    <source>
        <strain evidence="3">12435</strain>
    </source>
</reference>
<dbReference type="InterPro" id="IPR050721">
    <property type="entry name" value="Trk_Ktr_HKT_K-transport"/>
</dbReference>
<gene>
    <name evidence="3" type="ORF">H9892_00280</name>
</gene>
<evidence type="ECO:0000313" key="3">
    <source>
        <dbReference type="EMBL" id="HIW01767.1"/>
    </source>
</evidence>
<dbReference type="Pfam" id="PF02080">
    <property type="entry name" value="TrkA_C"/>
    <property type="match status" value="1"/>
</dbReference>
<dbReference type="GO" id="GO:0008324">
    <property type="term" value="F:monoatomic cation transmembrane transporter activity"/>
    <property type="evidence" value="ECO:0007669"/>
    <property type="project" value="InterPro"/>
</dbReference>
<evidence type="ECO:0000259" key="1">
    <source>
        <dbReference type="PROSITE" id="PS51201"/>
    </source>
</evidence>
<organism evidence="3 4">
    <name type="scientific">Candidatus Protoclostridium stercorigallinarum</name>
    <dbReference type="NCBI Taxonomy" id="2838741"/>
    <lineage>
        <taxon>Bacteria</taxon>
        <taxon>Bacillati</taxon>
        <taxon>Bacillota</taxon>
        <taxon>Clostridia</taxon>
        <taxon>Candidatus Protoclostridium</taxon>
    </lineage>
</organism>
<dbReference type="SUPFAM" id="SSF116726">
    <property type="entry name" value="TrkA C-terminal domain-like"/>
    <property type="match status" value="1"/>
</dbReference>
<dbReference type="InterPro" id="IPR003148">
    <property type="entry name" value="RCK_N"/>
</dbReference>
<sequence length="215" mass="23912">MKSILIIGMGKLGKFLAKDFGELGNHVMAMDVNEDKVNEIMPYVTTARIGDATKESVLESIGIDNFDLCVVAICENFQSSLQTTSLLKENGAKHVLAFASTEIQEKFLLRNGADEVVFAEKQVAERTAVLYSANNMFDYVQLTPEYAIYEISTPKGWEGKTIRDKDVRSKYNLNILAIKQKGGTLTPLPGADHVFDASERLMVMCRKSDISKFID</sequence>
<dbReference type="PANTHER" id="PTHR43833">
    <property type="entry name" value="POTASSIUM CHANNEL PROTEIN 2-RELATED-RELATED"/>
    <property type="match status" value="1"/>
</dbReference>
<name>A0A9D1PXU6_9FIRM</name>
<accession>A0A9D1PXU6</accession>
<comment type="caution">
    <text evidence="3">The sequence shown here is derived from an EMBL/GenBank/DDBJ whole genome shotgun (WGS) entry which is preliminary data.</text>
</comment>
<feature type="domain" description="RCK C-terminal" evidence="2">
    <location>
        <begin position="134"/>
        <end position="215"/>
    </location>
</feature>